<dbReference type="InterPro" id="IPR036102">
    <property type="entry name" value="OsmC/Ohrsf"/>
</dbReference>
<dbReference type="InterPro" id="IPR052924">
    <property type="entry name" value="OsmC/Ohr_hydroprdx_reductase"/>
</dbReference>
<organism evidence="1 2">
    <name type="scientific">Candidatus Lokiarchaeum ossiferum</name>
    <dbReference type="NCBI Taxonomy" id="2951803"/>
    <lineage>
        <taxon>Archaea</taxon>
        <taxon>Promethearchaeati</taxon>
        <taxon>Promethearchaeota</taxon>
        <taxon>Promethearchaeia</taxon>
        <taxon>Promethearchaeales</taxon>
        <taxon>Promethearchaeaceae</taxon>
        <taxon>Candidatus Lokiarchaeum</taxon>
    </lineage>
</organism>
<evidence type="ECO:0000313" key="2">
    <source>
        <dbReference type="Proteomes" id="UP001208689"/>
    </source>
</evidence>
<name>A0ABY6HWB8_9ARCH</name>
<accession>A0ABY6HWB8</accession>
<proteinExistence type="predicted"/>
<dbReference type="SUPFAM" id="SSF82784">
    <property type="entry name" value="OsmC-like"/>
    <property type="match status" value="1"/>
</dbReference>
<dbReference type="Proteomes" id="UP001208689">
    <property type="component" value="Chromosome"/>
</dbReference>
<sequence length="178" mass="19852">MLIESKRMETLNEKIKSFHSNLKEAGSSASSELYLGKTSISCSQVSNFQIAVKAGDHTIKMDEPIESAGDNTAATPVQLFLAAFAGCMEITWLEICTMHKLNVSKISINITSTMDRRFVLAGKAPISPRLISLLIIFRFETTEKLDTLKKYLKKVEQFCPVGASLHPDIEKIYKFEAM</sequence>
<dbReference type="InterPro" id="IPR003718">
    <property type="entry name" value="OsmC/Ohr_fam"/>
</dbReference>
<keyword evidence="2" id="KW-1185">Reference proteome</keyword>
<protein>
    <recommendedName>
        <fullName evidence="3">OsmC family peroxiredoxin</fullName>
    </recommendedName>
</protein>
<dbReference type="Pfam" id="PF02566">
    <property type="entry name" value="OsmC"/>
    <property type="match status" value="1"/>
</dbReference>
<dbReference type="PANTHER" id="PTHR35368">
    <property type="entry name" value="HYDROPEROXIDE REDUCTASE"/>
    <property type="match status" value="1"/>
</dbReference>
<evidence type="ECO:0008006" key="3">
    <source>
        <dbReference type="Google" id="ProtNLM"/>
    </source>
</evidence>
<evidence type="ECO:0000313" key="1">
    <source>
        <dbReference type="EMBL" id="UYP47816.1"/>
    </source>
</evidence>
<gene>
    <name evidence="1" type="ORF">NEF87_004101</name>
</gene>
<dbReference type="InterPro" id="IPR015946">
    <property type="entry name" value="KH_dom-like_a/b"/>
</dbReference>
<reference evidence="1" key="1">
    <citation type="submission" date="2022-09" db="EMBL/GenBank/DDBJ databases">
        <title>Actin cytoskeleton and complex cell architecture in an #Asgard archaeon.</title>
        <authorList>
            <person name="Ponce Toledo R.I."/>
            <person name="Schleper C."/>
            <person name="Rodrigues Oliveira T."/>
            <person name="Wollweber F."/>
            <person name="Xu J."/>
            <person name="Rittmann S."/>
            <person name="Klingl A."/>
            <person name="Pilhofer M."/>
        </authorList>
    </citation>
    <scope>NUCLEOTIDE SEQUENCE</scope>
    <source>
        <strain evidence="1">B-35</strain>
    </source>
</reference>
<dbReference type="Gene3D" id="3.30.300.20">
    <property type="match status" value="1"/>
</dbReference>
<dbReference type="PANTHER" id="PTHR35368:SF1">
    <property type="entry name" value="HYDROPEROXIDE REDUCTASE"/>
    <property type="match status" value="1"/>
</dbReference>
<dbReference type="EMBL" id="CP104013">
    <property type="protein sequence ID" value="UYP47816.1"/>
    <property type="molecule type" value="Genomic_DNA"/>
</dbReference>